<dbReference type="Gene3D" id="3.40.630.30">
    <property type="match status" value="1"/>
</dbReference>
<dbReference type="GO" id="GO:0005634">
    <property type="term" value="C:nucleus"/>
    <property type="evidence" value="ECO:0007669"/>
    <property type="project" value="UniProtKB-SubCell"/>
</dbReference>
<evidence type="ECO:0000256" key="4">
    <source>
        <dbReference type="ARBA" id="ARBA00012950"/>
    </source>
</evidence>
<reference evidence="12 13" key="1">
    <citation type="submission" date="2019-07" db="EMBL/GenBank/DDBJ databases">
        <authorList>
            <person name="Friedrich A."/>
            <person name="Schacherer J."/>
        </authorList>
    </citation>
    <scope>NUCLEOTIDE SEQUENCE [LARGE SCALE GENOMIC DNA]</scope>
</reference>
<keyword evidence="6" id="KW-0963">Cytoplasm</keyword>
<dbReference type="InterPro" id="IPR000182">
    <property type="entry name" value="GNAT_dom"/>
</dbReference>
<dbReference type="InterPro" id="IPR039949">
    <property type="entry name" value="NAA40"/>
</dbReference>
<evidence type="ECO:0000256" key="8">
    <source>
        <dbReference type="ARBA" id="ARBA00023242"/>
    </source>
</evidence>
<gene>
    <name evidence="12" type="ORF">DEBR0S4_12332G</name>
</gene>
<dbReference type="GO" id="GO:1990189">
    <property type="term" value="F:protein N-terminal-serine acetyltransferase activity"/>
    <property type="evidence" value="ECO:0007669"/>
    <property type="project" value="UniProtKB-EC"/>
</dbReference>
<evidence type="ECO:0000256" key="5">
    <source>
        <dbReference type="ARBA" id="ARBA00015043"/>
    </source>
</evidence>
<accession>A0A7D9CYY3</accession>
<dbReference type="EMBL" id="CABFWN010000004">
    <property type="protein sequence ID" value="VUG19175.1"/>
    <property type="molecule type" value="Genomic_DNA"/>
</dbReference>
<name>A0A7D9CYY3_DEKBR</name>
<dbReference type="InterPro" id="IPR016181">
    <property type="entry name" value="Acyl_CoA_acyltransferase"/>
</dbReference>
<comment type="similarity">
    <text evidence="3">Belongs to the acetyltransferase family. NAA40 subfamily.</text>
</comment>
<dbReference type="PANTHER" id="PTHR20531:SF1">
    <property type="entry name" value="N-ALPHA-ACETYLTRANSFERASE 40"/>
    <property type="match status" value="1"/>
</dbReference>
<evidence type="ECO:0000256" key="11">
    <source>
        <dbReference type="ARBA" id="ARBA00049524"/>
    </source>
</evidence>
<evidence type="ECO:0000256" key="6">
    <source>
        <dbReference type="ARBA" id="ARBA00022490"/>
    </source>
</evidence>
<dbReference type="GO" id="GO:0005737">
    <property type="term" value="C:cytoplasm"/>
    <property type="evidence" value="ECO:0007669"/>
    <property type="project" value="UniProtKB-SubCell"/>
</dbReference>
<dbReference type="Pfam" id="PF00583">
    <property type="entry name" value="Acetyltransf_1"/>
    <property type="match status" value="1"/>
</dbReference>
<dbReference type="PANTHER" id="PTHR20531">
    <property type="entry name" value="N-ALPHA-ACETYLTRANSFERASE 40"/>
    <property type="match status" value="1"/>
</dbReference>
<dbReference type="CDD" id="cd04301">
    <property type="entry name" value="NAT_SF"/>
    <property type="match status" value="1"/>
</dbReference>
<evidence type="ECO:0000313" key="12">
    <source>
        <dbReference type="EMBL" id="VUG19175.1"/>
    </source>
</evidence>
<organism evidence="12 13">
    <name type="scientific">Dekkera bruxellensis</name>
    <name type="common">Brettanomyces custersii</name>
    <dbReference type="NCBI Taxonomy" id="5007"/>
    <lineage>
        <taxon>Eukaryota</taxon>
        <taxon>Fungi</taxon>
        <taxon>Dikarya</taxon>
        <taxon>Ascomycota</taxon>
        <taxon>Saccharomycotina</taxon>
        <taxon>Pichiomycetes</taxon>
        <taxon>Pichiales</taxon>
        <taxon>Pichiaceae</taxon>
        <taxon>Brettanomyces</taxon>
    </lineage>
</organism>
<evidence type="ECO:0000256" key="2">
    <source>
        <dbReference type="ARBA" id="ARBA00004496"/>
    </source>
</evidence>
<comment type="catalytic activity">
    <reaction evidence="11">
        <text>N-terminal L-seryl-[histone H4] + acetyl-CoA = N-terminal N(alpha)-acetyl-L-seryl-[histone H4] + CoA + H(+)</text>
        <dbReference type="Rhea" id="RHEA:50596"/>
        <dbReference type="Rhea" id="RHEA-COMP:12740"/>
        <dbReference type="Rhea" id="RHEA-COMP:12743"/>
        <dbReference type="ChEBI" id="CHEBI:15378"/>
        <dbReference type="ChEBI" id="CHEBI:57287"/>
        <dbReference type="ChEBI" id="CHEBI:57288"/>
        <dbReference type="ChEBI" id="CHEBI:64738"/>
        <dbReference type="ChEBI" id="CHEBI:83690"/>
        <dbReference type="EC" id="2.3.1.257"/>
    </reaction>
</comment>
<evidence type="ECO:0000256" key="1">
    <source>
        <dbReference type="ARBA" id="ARBA00004123"/>
    </source>
</evidence>
<dbReference type="GO" id="GO:0010485">
    <property type="term" value="F:histone H4 acetyltransferase activity"/>
    <property type="evidence" value="ECO:0007669"/>
    <property type="project" value="InterPro"/>
</dbReference>
<comment type="subcellular location">
    <subcellularLocation>
        <location evidence="2">Cytoplasm</location>
    </subcellularLocation>
    <subcellularLocation>
        <location evidence="1">Nucleus</location>
    </subcellularLocation>
</comment>
<evidence type="ECO:0000256" key="3">
    <source>
        <dbReference type="ARBA" id="ARBA00008870"/>
    </source>
</evidence>
<comment type="catalytic activity">
    <reaction evidence="10">
        <text>N-terminal L-seryl-[histone H2A] + acetyl-CoA = N-terminal N(alpha)-acetyl-L-seryl-[histone H2A] + CoA + H(+)</text>
        <dbReference type="Rhea" id="RHEA:50600"/>
        <dbReference type="Rhea" id="RHEA-COMP:12742"/>
        <dbReference type="Rhea" id="RHEA-COMP:12744"/>
        <dbReference type="ChEBI" id="CHEBI:15378"/>
        <dbReference type="ChEBI" id="CHEBI:57287"/>
        <dbReference type="ChEBI" id="CHEBI:57288"/>
        <dbReference type="ChEBI" id="CHEBI:64738"/>
        <dbReference type="ChEBI" id="CHEBI:83690"/>
        <dbReference type="EC" id="2.3.1.257"/>
    </reaction>
</comment>
<dbReference type="Proteomes" id="UP000478008">
    <property type="component" value="Unassembled WGS sequence"/>
</dbReference>
<dbReference type="SUPFAM" id="SSF55729">
    <property type="entry name" value="Acyl-CoA N-acyltransferases (Nat)"/>
    <property type="match status" value="1"/>
</dbReference>
<evidence type="ECO:0000256" key="10">
    <source>
        <dbReference type="ARBA" id="ARBA00047821"/>
    </source>
</evidence>
<dbReference type="GO" id="GO:0043998">
    <property type="term" value="F:histone H2A acetyltransferase activity"/>
    <property type="evidence" value="ECO:0007669"/>
    <property type="project" value="InterPro"/>
</dbReference>
<keyword evidence="7" id="KW-0808">Transferase</keyword>
<keyword evidence="9" id="KW-0012">Acyltransferase</keyword>
<keyword evidence="13" id="KW-1185">Reference proteome</keyword>
<evidence type="ECO:0000313" key="13">
    <source>
        <dbReference type="Proteomes" id="UP000478008"/>
    </source>
</evidence>
<keyword evidence="8" id="KW-0539">Nucleus</keyword>
<dbReference type="EC" id="2.3.1.257" evidence="4"/>
<proteinExistence type="inferred from homology"/>
<evidence type="ECO:0000256" key="7">
    <source>
        <dbReference type="ARBA" id="ARBA00022679"/>
    </source>
</evidence>
<dbReference type="PROSITE" id="PS51186">
    <property type="entry name" value="GNAT"/>
    <property type="match status" value="1"/>
</dbReference>
<evidence type="ECO:0000256" key="9">
    <source>
        <dbReference type="ARBA" id="ARBA00023315"/>
    </source>
</evidence>
<dbReference type="AlphaFoldDB" id="A0A7D9CYY3"/>
<sequence>MSTMLDTYQDSATIKSLEREQSTYLKAELKAGFPRYIETRNHELKIKTNIIDVGSISTNELNACLDLIDHNLGAIYARLHGPTWKMDKIKEMKDSGLIYILLKDNSTEVSSKLAGFLSMRILVDGDLSVLYLYEIQLDKAYQNNKIGSQAMKHLSTIPDKINMNRRYLSRFYPLDGISLTVFSDNLGALKFYQAQGYKFSKMSPRDKKLKDKTVEKPPYYIMIKYSSAAYL</sequence>
<protein>
    <recommendedName>
        <fullName evidence="5">N-alpha-acetyltransferase 40</fullName>
        <ecNumber evidence="4">2.3.1.257</ecNumber>
    </recommendedName>
</protein>